<dbReference type="SMART" id="SM00225">
    <property type="entry name" value="BTB"/>
    <property type="match status" value="1"/>
</dbReference>
<dbReference type="InterPro" id="IPR011333">
    <property type="entry name" value="SKP1/BTB/POZ_sf"/>
</dbReference>
<evidence type="ECO:0000313" key="3">
    <source>
        <dbReference type="Proteomes" id="UP000815677"/>
    </source>
</evidence>
<organism evidence="2 3">
    <name type="scientific">Mycena chlorophos</name>
    <name type="common">Agaric fungus</name>
    <name type="synonym">Agaricus chlorophos</name>
    <dbReference type="NCBI Taxonomy" id="658473"/>
    <lineage>
        <taxon>Eukaryota</taxon>
        <taxon>Fungi</taxon>
        <taxon>Dikarya</taxon>
        <taxon>Basidiomycota</taxon>
        <taxon>Agaricomycotina</taxon>
        <taxon>Agaricomycetes</taxon>
        <taxon>Agaricomycetidae</taxon>
        <taxon>Agaricales</taxon>
        <taxon>Marasmiineae</taxon>
        <taxon>Mycenaceae</taxon>
        <taxon>Mycena</taxon>
    </lineage>
</organism>
<evidence type="ECO:0000259" key="1">
    <source>
        <dbReference type="PROSITE" id="PS50097"/>
    </source>
</evidence>
<dbReference type="Proteomes" id="UP000815677">
    <property type="component" value="Unassembled WGS sequence"/>
</dbReference>
<reference evidence="2" key="1">
    <citation type="submission" date="2014-09" db="EMBL/GenBank/DDBJ databases">
        <title>Genome sequence of the luminous mushroom Mycena chlorophos for searching fungal bioluminescence genes.</title>
        <authorList>
            <person name="Tanaka Y."/>
            <person name="Kasuga D."/>
            <person name="Oba Y."/>
            <person name="Hase S."/>
            <person name="Sato K."/>
            <person name="Oba Y."/>
            <person name="Sakakibara Y."/>
        </authorList>
    </citation>
    <scope>NUCLEOTIDE SEQUENCE</scope>
</reference>
<dbReference type="InterPro" id="IPR000210">
    <property type="entry name" value="BTB/POZ_dom"/>
</dbReference>
<gene>
    <name evidence="2" type="ORF">MCHLO_11689</name>
</gene>
<dbReference type="Pfam" id="PF00651">
    <property type="entry name" value="BTB"/>
    <property type="match status" value="1"/>
</dbReference>
<proteinExistence type="predicted"/>
<dbReference type="PROSITE" id="PS50097">
    <property type="entry name" value="BTB"/>
    <property type="match status" value="1"/>
</dbReference>
<accession>A0ABQ0LUW1</accession>
<dbReference type="SUPFAM" id="SSF54695">
    <property type="entry name" value="POZ domain"/>
    <property type="match status" value="1"/>
</dbReference>
<evidence type="ECO:0000313" key="2">
    <source>
        <dbReference type="EMBL" id="GAT54869.1"/>
    </source>
</evidence>
<keyword evidence="3" id="KW-1185">Reference proteome</keyword>
<protein>
    <recommendedName>
        <fullName evidence="1">BTB domain-containing protein</fullName>
    </recommendedName>
</protein>
<sequence length="347" mass="37637">MTLTAGISGFCSSPTMSSTQRVPALWFSDGNIVLQAGNRQFKVFQGILGARSPVFRDMLAIPQPEDAERIDGCPVVQLPDGPEETTSFLSAIYDSSFFPSYPKPVDLQVILGCLSLSHKYDVPDLRQRASEHLAYGCPTTLAERDALVTSDKPGSWDVNHTRIGDLMKIIRVSRVCATWALPSVFLTLSAHIATSPSAVEFVVEAKELEKEPFMDDGKDLSFSRDESNAFLEGHSAVAQRAAAGLLGVYANPALIVGCTDELRCALLRLATFQVMHETLQRSAVVNGLIDVQTASTTSKLCATCAGVVERQAISIREAFWEQLPILFGLPSWAELEAEKRAALGTQG</sequence>
<dbReference type="EMBL" id="DF848785">
    <property type="protein sequence ID" value="GAT54869.1"/>
    <property type="molecule type" value="Genomic_DNA"/>
</dbReference>
<feature type="domain" description="BTB" evidence="1">
    <location>
        <begin position="30"/>
        <end position="101"/>
    </location>
</feature>
<dbReference type="Gene3D" id="3.30.710.10">
    <property type="entry name" value="Potassium Channel Kv1.1, Chain A"/>
    <property type="match status" value="1"/>
</dbReference>
<name>A0ABQ0LUW1_MYCCL</name>